<dbReference type="CDD" id="cd06578">
    <property type="entry name" value="HemD"/>
    <property type="match status" value="1"/>
</dbReference>
<dbReference type="GO" id="GO:0005829">
    <property type="term" value="C:cytosol"/>
    <property type="evidence" value="ECO:0007669"/>
    <property type="project" value="TreeGrafter"/>
</dbReference>
<dbReference type="Gene3D" id="3.40.50.10090">
    <property type="match status" value="2"/>
</dbReference>
<dbReference type="GeneID" id="11498618"/>
<dbReference type="InterPro" id="IPR036108">
    <property type="entry name" value="4pyrrol_syn_uPrphyn_synt_sf"/>
</dbReference>
<dbReference type="AlphaFoldDB" id="G0WAY0"/>
<dbReference type="PANTHER" id="PTHR12390">
    <property type="entry name" value="UROPORPHYRINOGEN III SYNTHASE"/>
    <property type="match status" value="1"/>
</dbReference>
<evidence type="ECO:0000259" key="1">
    <source>
        <dbReference type="Pfam" id="PF02602"/>
    </source>
</evidence>
<protein>
    <recommendedName>
        <fullName evidence="1">Tetrapyrrole biosynthesis uroporphyrinogen III synthase domain-containing protein</fullName>
    </recommendedName>
</protein>
<dbReference type="GO" id="GO:0006782">
    <property type="term" value="P:protoporphyrinogen IX biosynthetic process"/>
    <property type="evidence" value="ECO:0007669"/>
    <property type="project" value="UniProtKB-UniPathway"/>
</dbReference>
<dbReference type="UniPathway" id="UPA00251">
    <property type="reaction ID" value="UER00320"/>
</dbReference>
<reference evidence="2 3" key="1">
    <citation type="journal article" date="2011" name="Proc. Natl. Acad. Sci. U.S.A.">
        <title>Evolutionary erosion of yeast sex chromosomes by mating-type switching accidents.</title>
        <authorList>
            <person name="Gordon J.L."/>
            <person name="Armisen D."/>
            <person name="Proux-Wera E."/>
            <person name="Oheigeartaigh S.S."/>
            <person name="Byrne K.P."/>
            <person name="Wolfe K.H."/>
        </authorList>
    </citation>
    <scope>NUCLEOTIDE SEQUENCE [LARGE SCALE GENOMIC DNA]</scope>
    <source>
        <strain evidence="3">ATCC 10597 / BCRC 20456 / CBS 421 / NBRC 0211 / NRRL Y-12639</strain>
    </source>
</reference>
<dbReference type="GO" id="GO:0006780">
    <property type="term" value="P:uroporphyrinogen III biosynthetic process"/>
    <property type="evidence" value="ECO:0007669"/>
    <property type="project" value="InterPro"/>
</dbReference>
<gene>
    <name evidence="2" type="primary">NDAI0E00840</name>
    <name evidence="2" type="ordered locus">NDAI_0E00840</name>
</gene>
<dbReference type="PANTHER" id="PTHR12390:SF0">
    <property type="entry name" value="UROPORPHYRINOGEN-III SYNTHASE"/>
    <property type="match status" value="1"/>
</dbReference>
<organism evidence="2 3">
    <name type="scientific">Naumovozyma dairenensis (strain ATCC 10597 / BCRC 20456 / CBS 421 / NBRC 0211 / NRRL Y-12639)</name>
    <name type="common">Saccharomyces dairenensis</name>
    <dbReference type="NCBI Taxonomy" id="1071378"/>
    <lineage>
        <taxon>Eukaryota</taxon>
        <taxon>Fungi</taxon>
        <taxon>Dikarya</taxon>
        <taxon>Ascomycota</taxon>
        <taxon>Saccharomycotina</taxon>
        <taxon>Saccharomycetes</taxon>
        <taxon>Saccharomycetales</taxon>
        <taxon>Saccharomycetaceae</taxon>
        <taxon>Naumovozyma</taxon>
    </lineage>
</organism>
<dbReference type="KEGG" id="ndi:NDAI_0E00840"/>
<evidence type="ECO:0000313" key="3">
    <source>
        <dbReference type="Proteomes" id="UP000000689"/>
    </source>
</evidence>
<accession>G0WAY0</accession>
<dbReference type="OMA" id="IHGADTG"/>
<dbReference type="HOGENOM" id="CLU_051874_0_0_1"/>
<dbReference type="InterPro" id="IPR003754">
    <property type="entry name" value="4pyrrol_synth_uPrphyn_synth"/>
</dbReference>
<dbReference type="STRING" id="1071378.G0WAY0"/>
<dbReference type="SUPFAM" id="SSF69618">
    <property type="entry name" value="HemD-like"/>
    <property type="match status" value="1"/>
</dbReference>
<dbReference type="RefSeq" id="XP_003670143.1">
    <property type="nucleotide sequence ID" value="XM_003670095.1"/>
</dbReference>
<dbReference type="EMBL" id="HE580271">
    <property type="protein sequence ID" value="CCD24900.1"/>
    <property type="molecule type" value="Genomic_DNA"/>
</dbReference>
<name>G0WAY0_NAUDC</name>
<proteinExistence type="predicted"/>
<sequence>MTTSKTVLLLKNKTEGNDRYDVLFKEKGYNPKFIPLIKHTHLPQELLHLIADESYLKNLRYIVVTSQRTVECINEQILPQLTDKQKQLLFDKVVYTVGPTTASYLERSGFKNIKGGHEAGNGDILSDIIVSDLSSNNKDNMHEILLLVGKIRRDIIPKKLNDNGFSIKEVIVYETDTLKDNCENFQATLEDNCWVVVFSPQGIDDILEYIKQNNILTNHKIQIAAIGPTTEKFLNQNGIYEMIVSPKPDAHSLLNEIERHSKHET</sequence>
<dbReference type="Pfam" id="PF02602">
    <property type="entry name" value="HEM4"/>
    <property type="match status" value="1"/>
</dbReference>
<dbReference type="Proteomes" id="UP000000689">
    <property type="component" value="Chromosome 5"/>
</dbReference>
<keyword evidence="3" id="KW-1185">Reference proteome</keyword>
<dbReference type="OrthoDB" id="5595751at2759"/>
<evidence type="ECO:0000313" key="2">
    <source>
        <dbReference type="EMBL" id="CCD24900.1"/>
    </source>
</evidence>
<dbReference type="eggNOG" id="KOG4132">
    <property type="taxonomic scope" value="Eukaryota"/>
</dbReference>
<dbReference type="GO" id="GO:0004852">
    <property type="term" value="F:uroporphyrinogen-III synthase activity"/>
    <property type="evidence" value="ECO:0007669"/>
    <property type="project" value="EnsemblFungi"/>
</dbReference>
<feature type="domain" description="Tetrapyrrole biosynthesis uroporphyrinogen III synthase" evidence="1">
    <location>
        <begin position="19"/>
        <end position="254"/>
    </location>
</feature>
<dbReference type="InterPro" id="IPR039793">
    <property type="entry name" value="UROS/Hem4"/>
</dbReference>